<feature type="compositionally biased region" description="Polar residues" evidence="1">
    <location>
        <begin position="348"/>
        <end position="357"/>
    </location>
</feature>
<feature type="compositionally biased region" description="Acidic residues" evidence="1">
    <location>
        <begin position="77"/>
        <end position="88"/>
    </location>
</feature>
<evidence type="ECO:0000313" key="5">
    <source>
        <dbReference type="Proteomes" id="UP000002051"/>
    </source>
</evidence>
<evidence type="ECO:0000313" key="3">
    <source>
        <dbReference type="EMBL" id="KEH27935.1"/>
    </source>
</evidence>
<dbReference type="Proteomes" id="UP000002051">
    <property type="component" value="Chromosome 5"/>
</dbReference>
<keyword evidence="5" id="KW-1185">Reference proteome</keyword>
<accession>A0A072UQ22</accession>
<evidence type="ECO:0000313" key="4">
    <source>
        <dbReference type="EnsemblPlants" id="KEH27935"/>
    </source>
</evidence>
<dbReference type="EMBL" id="CM001221">
    <property type="protein sequence ID" value="KEH27935.1"/>
    <property type="molecule type" value="Genomic_DNA"/>
</dbReference>
<dbReference type="AlphaFoldDB" id="A0A072UQ22"/>
<reference evidence="3 5" key="2">
    <citation type="journal article" date="2014" name="BMC Genomics">
        <title>An improved genome release (version Mt4.0) for the model legume Medicago truncatula.</title>
        <authorList>
            <person name="Tang H."/>
            <person name="Krishnakumar V."/>
            <person name="Bidwell S."/>
            <person name="Rosen B."/>
            <person name="Chan A."/>
            <person name="Zhou S."/>
            <person name="Gentzbittel L."/>
            <person name="Childs K.L."/>
            <person name="Yandell M."/>
            <person name="Gundlach H."/>
            <person name="Mayer K.F."/>
            <person name="Schwartz D.C."/>
            <person name="Town C.D."/>
        </authorList>
    </citation>
    <scope>GENOME REANNOTATION</scope>
    <source>
        <strain evidence="3">A17</strain>
        <strain evidence="4 5">cv. Jemalong A17</strain>
    </source>
</reference>
<feature type="domain" description="Putative plant transposon protein" evidence="2">
    <location>
        <begin position="146"/>
        <end position="321"/>
    </location>
</feature>
<gene>
    <name evidence="3" type="ordered locus">MTR_5g049740</name>
</gene>
<dbReference type="EnsemblPlants" id="KEH27935">
    <property type="protein sequence ID" value="KEH27935"/>
    <property type="gene ID" value="MTR_5g049740"/>
</dbReference>
<feature type="region of interest" description="Disordered" evidence="1">
    <location>
        <begin position="348"/>
        <end position="394"/>
    </location>
</feature>
<dbReference type="InterPro" id="IPR046796">
    <property type="entry name" value="Transposase_32_dom"/>
</dbReference>
<evidence type="ECO:0000259" key="2">
    <source>
        <dbReference type="Pfam" id="PF20167"/>
    </source>
</evidence>
<protein>
    <recommendedName>
        <fullName evidence="2">Putative plant transposon protein domain-containing protein</fullName>
    </recommendedName>
</protein>
<sequence>MHGDSDKETISEKRNVFEKVEEESSGKGKGVAEEGSTSEKTEETLFEMAKAAKIVYLRRKQIAKEALPLPEEKTSSEDEQEVETEEEEYVPRKRGKGNDIVILASTLKIQSIEKMANRPISRAKYFDFESLKTKGWNMKKFTDPQDWSSFVSTQCQTFPDLVKEFYVNMTVKEHNEEKFLESTVKGVRIQVSQNLLSDILKIPNEGNELYNSWFSSVGVTREQLFEEYIKPNHDINSTNLEDTPKILHNMIRHTLLPRCGSFEVITDTDLCIIYHLITKTKRNLCFVMLQHMMDQCYSFKQKVAGLPYGMHLTPIFEAAGISLGKEKGQDTFMRFTAKTISQLHITTSNMPIPQKTGSVKRLADQKVQEVRKKQKTDKPAKKEIGSSSQNVEKGKATPALEVFAHIFEAMLGKKAAENVGESDADHQNVEDSLNQGVEAPSEDVRVEENIELQAQNVDTDTRETAEILVSNTFGSENQPMDVEEEVVLEQENVEAHPDFDLNIEDTTNDLYEELFQDAQGENIQQDDQNVQNNTDQNVLEDVAQNVPTLLAQTGQNVQRDQNVPSAQNMEQAQFVNLSTSTMGSTAGISKYLVSSLPTPSTIPSFTPPPPQTKTTQNLPNMSSLFDSLNTFVTANKRKADVSGDAAPAKPSKSFQNVELRRLFRSNSVQKQLCSEATQFRRLFRSNSVQKQPSSEGCSEANKFRSNLVQKVVQKQPVQKQPSSEGCSEANKFRSNLVQKVVQKQPSSEDCSEAT</sequence>
<feature type="compositionally biased region" description="Basic and acidic residues" evidence="1">
    <location>
        <begin position="361"/>
        <end position="384"/>
    </location>
</feature>
<proteinExistence type="predicted"/>
<dbReference type="HOGENOM" id="CLU_019545_0_0_1"/>
<dbReference type="Pfam" id="PF20167">
    <property type="entry name" value="Transposase_32"/>
    <property type="match status" value="1"/>
</dbReference>
<reference evidence="4" key="3">
    <citation type="submission" date="2015-04" db="UniProtKB">
        <authorList>
            <consortium name="EnsemblPlants"/>
        </authorList>
    </citation>
    <scope>IDENTIFICATION</scope>
    <source>
        <strain evidence="4">cv. Jemalong A17</strain>
    </source>
</reference>
<reference evidence="3 5" key="1">
    <citation type="journal article" date="2011" name="Nature">
        <title>The Medicago genome provides insight into the evolution of rhizobial symbioses.</title>
        <authorList>
            <person name="Young N.D."/>
            <person name="Debelle F."/>
            <person name="Oldroyd G.E."/>
            <person name="Geurts R."/>
            <person name="Cannon S.B."/>
            <person name="Udvardi M.K."/>
            <person name="Benedito V.A."/>
            <person name="Mayer K.F."/>
            <person name="Gouzy J."/>
            <person name="Schoof H."/>
            <person name="Van de Peer Y."/>
            <person name="Proost S."/>
            <person name="Cook D.R."/>
            <person name="Meyers B.C."/>
            <person name="Spannagl M."/>
            <person name="Cheung F."/>
            <person name="De Mita S."/>
            <person name="Krishnakumar V."/>
            <person name="Gundlach H."/>
            <person name="Zhou S."/>
            <person name="Mudge J."/>
            <person name="Bharti A.K."/>
            <person name="Murray J.D."/>
            <person name="Naoumkina M.A."/>
            <person name="Rosen B."/>
            <person name="Silverstein K.A."/>
            <person name="Tang H."/>
            <person name="Rombauts S."/>
            <person name="Zhao P.X."/>
            <person name="Zhou P."/>
            <person name="Barbe V."/>
            <person name="Bardou P."/>
            <person name="Bechner M."/>
            <person name="Bellec A."/>
            <person name="Berger A."/>
            <person name="Berges H."/>
            <person name="Bidwell S."/>
            <person name="Bisseling T."/>
            <person name="Choisne N."/>
            <person name="Couloux A."/>
            <person name="Denny R."/>
            <person name="Deshpande S."/>
            <person name="Dai X."/>
            <person name="Doyle J.J."/>
            <person name="Dudez A.M."/>
            <person name="Farmer A.D."/>
            <person name="Fouteau S."/>
            <person name="Franken C."/>
            <person name="Gibelin C."/>
            <person name="Gish J."/>
            <person name="Goldstein S."/>
            <person name="Gonzalez A.J."/>
            <person name="Green P.J."/>
            <person name="Hallab A."/>
            <person name="Hartog M."/>
            <person name="Hua A."/>
            <person name="Humphray S.J."/>
            <person name="Jeong D.H."/>
            <person name="Jing Y."/>
            <person name="Jocker A."/>
            <person name="Kenton S.M."/>
            <person name="Kim D.J."/>
            <person name="Klee K."/>
            <person name="Lai H."/>
            <person name="Lang C."/>
            <person name="Lin S."/>
            <person name="Macmil S.L."/>
            <person name="Magdelenat G."/>
            <person name="Matthews L."/>
            <person name="McCorrison J."/>
            <person name="Monaghan E.L."/>
            <person name="Mun J.H."/>
            <person name="Najar F.Z."/>
            <person name="Nicholson C."/>
            <person name="Noirot C."/>
            <person name="O'Bleness M."/>
            <person name="Paule C.R."/>
            <person name="Poulain J."/>
            <person name="Prion F."/>
            <person name="Qin B."/>
            <person name="Qu C."/>
            <person name="Retzel E.F."/>
            <person name="Riddle C."/>
            <person name="Sallet E."/>
            <person name="Samain S."/>
            <person name="Samson N."/>
            <person name="Sanders I."/>
            <person name="Saurat O."/>
            <person name="Scarpelli C."/>
            <person name="Schiex T."/>
            <person name="Segurens B."/>
            <person name="Severin A.J."/>
            <person name="Sherrier D.J."/>
            <person name="Shi R."/>
            <person name="Sims S."/>
            <person name="Singer S.R."/>
            <person name="Sinharoy S."/>
            <person name="Sterck L."/>
            <person name="Viollet A."/>
            <person name="Wang B.B."/>
            <person name="Wang K."/>
            <person name="Wang M."/>
            <person name="Wang X."/>
            <person name="Warfsmann J."/>
            <person name="Weissenbach J."/>
            <person name="White D.D."/>
            <person name="White J.D."/>
            <person name="Wiley G.B."/>
            <person name="Wincker P."/>
            <person name="Xing Y."/>
            <person name="Yang L."/>
            <person name="Yao Z."/>
            <person name="Ying F."/>
            <person name="Zhai J."/>
            <person name="Zhou L."/>
            <person name="Zuber A."/>
            <person name="Denarie J."/>
            <person name="Dixon R.A."/>
            <person name="May G.D."/>
            <person name="Schwartz D.C."/>
            <person name="Rogers J."/>
            <person name="Quetier F."/>
            <person name="Town C.D."/>
            <person name="Roe B.A."/>
        </authorList>
    </citation>
    <scope>NUCLEOTIDE SEQUENCE [LARGE SCALE GENOMIC DNA]</scope>
    <source>
        <strain evidence="3">A17</strain>
        <strain evidence="4 5">cv. Jemalong A17</strain>
    </source>
</reference>
<feature type="region of interest" description="Disordered" evidence="1">
    <location>
        <begin position="68"/>
        <end position="91"/>
    </location>
</feature>
<evidence type="ECO:0000256" key="1">
    <source>
        <dbReference type="SAM" id="MobiDB-lite"/>
    </source>
</evidence>
<organism evidence="3 5">
    <name type="scientific">Medicago truncatula</name>
    <name type="common">Barrel medic</name>
    <name type="synonym">Medicago tribuloides</name>
    <dbReference type="NCBI Taxonomy" id="3880"/>
    <lineage>
        <taxon>Eukaryota</taxon>
        <taxon>Viridiplantae</taxon>
        <taxon>Streptophyta</taxon>
        <taxon>Embryophyta</taxon>
        <taxon>Tracheophyta</taxon>
        <taxon>Spermatophyta</taxon>
        <taxon>Magnoliopsida</taxon>
        <taxon>eudicotyledons</taxon>
        <taxon>Gunneridae</taxon>
        <taxon>Pentapetalae</taxon>
        <taxon>rosids</taxon>
        <taxon>fabids</taxon>
        <taxon>Fabales</taxon>
        <taxon>Fabaceae</taxon>
        <taxon>Papilionoideae</taxon>
        <taxon>50 kb inversion clade</taxon>
        <taxon>NPAAA clade</taxon>
        <taxon>Hologalegina</taxon>
        <taxon>IRL clade</taxon>
        <taxon>Trifolieae</taxon>
        <taxon>Medicago</taxon>
    </lineage>
</organism>
<name>A0A072UQ22_MEDTR</name>
<feature type="region of interest" description="Disordered" evidence="1">
    <location>
        <begin position="1"/>
        <end position="43"/>
    </location>
</feature>